<name>A0A9E2P3P1_9BACT</name>
<evidence type="ECO:0000313" key="3">
    <source>
        <dbReference type="Proteomes" id="UP000823865"/>
    </source>
</evidence>
<dbReference type="EMBL" id="JAHLFU010000272">
    <property type="protein sequence ID" value="MBU3854721.1"/>
    <property type="molecule type" value="Genomic_DNA"/>
</dbReference>
<dbReference type="Pfam" id="PF04389">
    <property type="entry name" value="Peptidase_M28"/>
    <property type="match status" value="1"/>
</dbReference>
<accession>A0A9E2P3P1</accession>
<sequence length="339" mass="37917">MRRKIYGWIVIGALFSMSAVMRAEIPEERGLKTINGMTAQAHIGFLASDELQGREAGTVGGRIAGQYLVAQLQSMGIRPLDGSYLHPFEACHPERQQKGGRWQVHPDSVAAMRRSGAAFQLLSLNNVLGMIEGKNPDEIVIVGAHYDHLGTDLFLAGDRIYNGADDNASGVSAVLQIARAFLATGKQPERTVIFAFWDGEEKGLLGSRAFVDRFPKMDCVKGYLNFDMIGRNSDEAHPEQVTYFYTEACPVFGQWLKEDVRKYDLKLAPDYRPWDKPVGGSDNASFALRNIPIIWYHTGGHPDYHQPGDHTEKINWDKVVNITKASFLNMWKMANEKEL</sequence>
<evidence type="ECO:0000259" key="1">
    <source>
        <dbReference type="Pfam" id="PF04389"/>
    </source>
</evidence>
<dbReference type="AlphaFoldDB" id="A0A9E2P3P1"/>
<dbReference type="SUPFAM" id="SSF53187">
    <property type="entry name" value="Zn-dependent exopeptidases"/>
    <property type="match status" value="1"/>
</dbReference>
<dbReference type="Proteomes" id="UP000823865">
    <property type="component" value="Unassembled WGS sequence"/>
</dbReference>
<organism evidence="2 3">
    <name type="scientific">Candidatus Paraprevotella stercoravium</name>
    <dbReference type="NCBI Taxonomy" id="2838725"/>
    <lineage>
        <taxon>Bacteria</taxon>
        <taxon>Pseudomonadati</taxon>
        <taxon>Bacteroidota</taxon>
        <taxon>Bacteroidia</taxon>
        <taxon>Bacteroidales</taxon>
        <taxon>Prevotellaceae</taxon>
        <taxon>Paraprevotella</taxon>
    </lineage>
</organism>
<dbReference type="GO" id="GO:0008235">
    <property type="term" value="F:metalloexopeptidase activity"/>
    <property type="evidence" value="ECO:0007669"/>
    <property type="project" value="InterPro"/>
</dbReference>
<dbReference type="InterPro" id="IPR045175">
    <property type="entry name" value="M28_fam"/>
</dbReference>
<dbReference type="PANTHER" id="PTHR12147:SF26">
    <property type="entry name" value="PEPTIDASE M28 DOMAIN-CONTAINING PROTEIN"/>
    <property type="match status" value="1"/>
</dbReference>
<reference evidence="2" key="1">
    <citation type="journal article" date="2021" name="PeerJ">
        <title>Extensive microbial diversity within the chicken gut microbiome revealed by metagenomics and culture.</title>
        <authorList>
            <person name="Gilroy R."/>
            <person name="Ravi A."/>
            <person name="Getino M."/>
            <person name="Pursley I."/>
            <person name="Horton D.L."/>
            <person name="Alikhan N.F."/>
            <person name="Baker D."/>
            <person name="Gharbi K."/>
            <person name="Hall N."/>
            <person name="Watson M."/>
            <person name="Adriaenssens E.M."/>
            <person name="Foster-Nyarko E."/>
            <person name="Jarju S."/>
            <person name="Secka A."/>
            <person name="Antonio M."/>
            <person name="Oren A."/>
            <person name="Chaudhuri R.R."/>
            <person name="La Ragione R."/>
            <person name="Hildebrand F."/>
            <person name="Pallen M.J."/>
        </authorList>
    </citation>
    <scope>NUCLEOTIDE SEQUENCE</scope>
    <source>
        <strain evidence="2">G3-2149</strain>
    </source>
</reference>
<gene>
    <name evidence="2" type="ORF">H9789_13080</name>
</gene>
<dbReference type="PANTHER" id="PTHR12147">
    <property type="entry name" value="METALLOPEPTIDASE M28 FAMILY MEMBER"/>
    <property type="match status" value="1"/>
</dbReference>
<protein>
    <submittedName>
        <fullName evidence="2">M20/M25/M40 family metallo-hydrolase</fullName>
    </submittedName>
</protein>
<dbReference type="GO" id="GO:0006508">
    <property type="term" value="P:proteolysis"/>
    <property type="evidence" value="ECO:0007669"/>
    <property type="project" value="InterPro"/>
</dbReference>
<evidence type="ECO:0000313" key="2">
    <source>
        <dbReference type="EMBL" id="MBU3854721.1"/>
    </source>
</evidence>
<comment type="caution">
    <text evidence="2">The sequence shown here is derived from an EMBL/GenBank/DDBJ whole genome shotgun (WGS) entry which is preliminary data.</text>
</comment>
<reference evidence="2" key="2">
    <citation type="submission" date="2021-04" db="EMBL/GenBank/DDBJ databases">
        <authorList>
            <person name="Gilroy R."/>
        </authorList>
    </citation>
    <scope>NUCLEOTIDE SEQUENCE</scope>
    <source>
        <strain evidence="2">G3-2149</strain>
    </source>
</reference>
<proteinExistence type="predicted"/>
<dbReference type="InterPro" id="IPR007484">
    <property type="entry name" value="Peptidase_M28"/>
</dbReference>
<dbReference type="Gene3D" id="3.40.630.10">
    <property type="entry name" value="Zn peptidases"/>
    <property type="match status" value="1"/>
</dbReference>
<feature type="domain" description="Peptidase M28" evidence="1">
    <location>
        <begin position="126"/>
        <end position="325"/>
    </location>
</feature>